<keyword evidence="1" id="KW-0645">Protease</keyword>
<evidence type="ECO:0000313" key="6">
    <source>
        <dbReference type="EMBL" id="KAJ8734096.1"/>
    </source>
</evidence>
<dbReference type="PANTHER" id="PTHR24276">
    <property type="entry name" value="POLYSERASE-RELATED"/>
    <property type="match status" value="1"/>
</dbReference>
<keyword evidence="3" id="KW-0720">Serine protease</keyword>
<feature type="domain" description="Peptidase S1" evidence="5">
    <location>
        <begin position="20"/>
        <end position="263"/>
    </location>
</feature>
<dbReference type="EMBL" id="JARGEI010000003">
    <property type="protein sequence ID" value="KAJ8734096.1"/>
    <property type="molecule type" value="Genomic_DNA"/>
</dbReference>
<organism evidence="6 7">
    <name type="scientific">Mythimna separata</name>
    <name type="common">Oriental armyworm</name>
    <name type="synonym">Pseudaletia separata</name>
    <dbReference type="NCBI Taxonomy" id="271217"/>
    <lineage>
        <taxon>Eukaryota</taxon>
        <taxon>Metazoa</taxon>
        <taxon>Ecdysozoa</taxon>
        <taxon>Arthropoda</taxon>
        <taxon>Hexapoda</taxon>
        <taxon>Insecta</taxon>
        <taxon>Pterygota</taxon>
        <taxon>Neoptera</taxon>
        <taxon>Endopterygota</taxon>
        <taxon>Lepidoptera</taxon>
        <taxon>Glossata</taxon>
        <taxon>Ditrysia</taxon>
        <taxon>Noctuoidea</taxon>
        <taxon>Noctuidae</taxon>
        <taxon>Noctuinae</taxon>
        <taxon>Hadenini</taxon>
        <taxon>Mythimna</taxon>
    </lineage>
</organism>
<dbReference type="Gene3D" id="2.40.10.10">
    <property type="entry name" value="Trypsin-like serine proteases"/>
    <property type="match status" value="1"/>
</dbReference>
<proteinExistence type="predicted"/>
<gene>
    <name evidence="6" type="ORF">PYW07_014647</name>
</gene>
<dbReference type="InterPro" id="IPR043504">
    <property type="entry name" value="Peptidase_S1_PA_chymotrypsin"/>
</dbReference>
<dbReference type="AlphaFoldDB" id="A0AAD8E0B4"/>
<dbReference type="SUPFAM" id="SSF50494">
    <property type="entry name" value="Trypsin-like serine proteases"/>
    <property type="match status" value="1"/>
</dbReference>
<evidence type="ECO:0000259" key="5">
    <source>
        <dbReference type="PROSITE" id="PS50240"/>
    </source>
</evidence>
<evidence type="ECO:0000256" key="3">
    <source>
        <dbReference type="ARBA" id="ARBA00022825"/>
    </source>
</evidence>
<dbReference type="PANTHER" id="PTHR24276:SF98">
    <property type="entry name" value="FI18310P1-RELATED"/>
    <property type="match status" value="1"/>
</dbReference>
<dbReference type="InterPro" id="IPR001254">
    <property type="entry name" value="Trypsin_dom"/>
</dbReference>
<dbReference type="InterPro" id="IPR009003">
    <property type="entry name" value="Peptidase_S1_PA"/>
</dbReference>
<sequence length="301" mass="33963">MVLTWRLITKVLIIITFTRLVTSLRLTQRPNPQDWQVIETLAEEHPYLVGLLSGTRDYICTGTIINRRTILTSGSCVSYNPIYVLITAALYNKKISNRSVFDVAYTKLHTDYIFDQKTLDPNVTRMHSNIGLVIVKRPVLEIFVVAVDIGNYYASELKDKKLIVVGYGRLDSSDTVALQYQAYHQTPCTNPKWYYCVCGIEYSTHTKTYNYEFGTGAPVLLGQQLVGVTATPCGTLSMKNLGIRYNIFTVIGPYLPWIEKSQPKMSPKKPVKMMQASTHPLQPSLLLTVVCILLVISKTLL</sequence>
<dbReference type="Pfam" id="PF00089">
    <property type="entry name" value="Trypsin"/>
    <property type="match status" value="1"/>
</dbReference>
<dbReference type="GO" id="GO:0006508">
    <property type="term" value="P:proteolysis"/>
    <property type="evidence" value="ECO:0007669"/>
    <property type="project" value="UniProtKB-KW"/>
</dbReference>
<protein>
    <recommendedName>
        <fullName evidence="5">Peptidase S1 domain-containing protein</fullName>
    </recommendedName>
</protein>
<dbReference type="PROSITE" id="PS50240">
    <property type="entry name" value="TRYPSIN_DOM"/>
    <property type="match status" value="1"/>
</dbReference>
<evidence type="ECO:0000256" key="2">
    <source>
        <dbReference type="ARBA" id="ARBA00022801"/>
    </source>
</evidence>
<reference evidence="6" key="1">
    <citation type="submission" date="2023-03" db="EMBL/GenBank/DDBJ databases">
        <title>Chromosome-level genomes of two armyworms, Mythimna separata and Mythimna loreyi, provide insights into the biosynthesis and reception of sex pheromones.</title>
        <authorList>
            <person name="Zhao H."/>
        </authorList>
    </citation>
    <scope>NUCLEOTIDE SEQUENCE</scope>
    <source>
        <strain evidence="6">BeijingLab</strain>
        <tissue evidence="6">Pupa</tissue>
    </source>
</reference>
<dbReference type="Proteomes" id="UP001231518">
    <property type="component" value="Chromosome 5"/>
</dbReference>
<dbReference type="InterPro" id="IPR050430">
    <property type="entry name" value="Peptidase_S1"/>
</dbReference>
<comment type="caution">
    <text evidence="6">The sequence shown here is derived from an EMBL/GenBank/DDBJ whole genome shotgun (WGS) entry which is preliminary data.</text>
</comment>
<dbReference type="SMART" id="SM00020">
    <property type="entry name" value="Tryp_SPc"/>
    <property type="match status" value="1"/>
</dbReference>
<keyword evidence="7" id="KW-1185">Reference proteome</keyword>
<accession>A0AAD8E0B4</accession>
<keyword evidence="2" id="KW-0378">Hydrolase</keyword>
<evidence type="ECO:0000256" key="1">
    <source>
        <dbReference type="ARBA" id="ARBA00022670"/>
    </source>
</evidence>
<dbReference type="GO" id="GO:0004252">
    <property type="term" value="F:serine-type endopeptidase activity"/>
    <property type="evidence" value="ECO:0007669"/>
    <property type="project" value="InterPro"/>
</dbReference>
<evidence type="ECO:0000313" key="7">
    <source>
        <dbReference type="Proteomes" id="UP001231518"/>
    </source>
</evidence>
<keyword evidence="4" id="KW-1015">Disulfide bond</keyword>
<evidence type="ECO:0000256" key="4">
    <source>
        <dbReference type="ARBA" id="ARBA00023157"/>
    </source>
</evidence>
<name>A0AAD8E0B4_MYTSE</name>